<keyword evidence="6 8" id="KW-0472">Membrane</keyword>
<dbReference type="PIRSF" id="PIRSF023381">
    <property type="entry name" value="MannP-dilichol_defect-1p"/>
    <property type="match status" value="1"/>
</dbReference>
<evidence type="ECO:0000256" key="6">
    <source>
        <dbReference type="ARBA" id="ARBA00023136"/>
    </source>
</evidence>
<dbReference type="FunFam" id="1.20.1280.290:FF:000006">
    <property type="entry name" value="mannose-P-dolichol utilization defect 1 protein"/>
    <property type="match status" value="1"/>
</dbReference>
<reference evidence="10 11" key="1">
    <citation type="submission" date="2016-03" db="EMBL/GenBank/DDBJ databases">
        <title>Choanephora cucurbitarum.</title>
        <authorList>
            <person name="Min B."/>
            <person name="Park H."/>
            <person name="Park J.-H."/>
            <person name="Shin H.-D."/>
            <person name="Choi I.-G."/>
        </authorList>
    </citation>
    <scope>NUCLEOTIDE SEQUENCE [LARGE SCALE GENOMIC DNA]</scope>
    <source>
        <strain evidence="10 11">KUS-F28377</strain>
    </source>
</reference>
<evidence type="ECO:0000256" key="9">
    <source>
        <dbReference type="SAM" id="Phobius"/>
    </source>
</evidence>
<dbReference type="EMBL" id="LUGH01000300">
    <property type="protein sequence ID" value="OBZ86428.1"/>
    <property type="molecule type" value="Genomic_DNA"/>
</dbReference>
<gene>
    <name evidence="10" type="ORF">A0J61_05521</name>
</gene>
<evidence type="ECO:0000313" key="10">
    <source>
        <dbReference type="EMBL" id="OBZ86428.1"/>
    </source>
</evidence>
<name>A0A1C7NBS0_9FUNG</name>
<dbReference type="InterPro" id="IPR016817">
    <property type="entry name" value="MannP-dilichol_defect-1"/>
</dbReference>
<evidence type="ECO:0000313" key="11">
    <source>
        <dbReference type="Proteomes" id="UP000093000"/>
    </source>
</evidence>
<organism evidence="10 11">
    <name type="scientific">Choanephora cucurbitarum</name>
    <dbReference type="NCBI Taxonomy" id="101091"/>
    <lineage>
        <taxon>Eukaryota</taxon>
        <taxon>Fungi</taxon>
        <taxon>Fungi incertae sedis</taxon>
        <taxon>Mucoromycota</taxon>
        <taxon>Mucoromycotina</taxon>
        <taxon>Mucoromycetes</taxon>
        <taxon>Mucorales</taxon>
        <taxon>Mucorineae</taxon>
        <taxon>Choanephoraceae</taxon>
        <taxon>Choanephoroideae</taxon>
        <taxon>Choanephora</taxon>
    </lineage>
</organism>
<comment type="similarity">
    <text evidence="7 8">Belongs to the MPDU1 (TC 2.A.43.3) family.</text>
</comment>
<keyword evidence="3 8" id="KW-0812">Transmembrane</keyword>
<evidence type="ECO:0000256" key="5">
    <source>
        <dbReference type="ARBA" id="ARBA00022989"/>
    </source>
</evidence>
<protein>
    <recommendedName>
        <fullName evidence="8">Mannose-P-dolichol utilization defect 1 protein homolog</fullName>
    </recommendedName>
</protein>
<dbReference type="Proteomes" id="UP000093000">
    <property type="component" value="Unassembled WGS sequence"/>
</dbReference>
<accession>A0A1C7NBS0</accession>
<evidence type="ECO:0000256" key="8">
    <source>
        <dbReference type="PIRNR" id="PIRNR023381"/>
    </source>
</evidence>
<dbReference type="SMART" id="SM00679">
    <property type="entry name" value="CTNS"/>
    <property type="match status" value="2"/>
</dbReference>
<dbReference type="AlphaFoldDB" id="A0A1C7NBS0"/>
<dbReference type="Gene3D" id="1.20.1280.290">
    <property type="match status" value="2"/>
</dbReference>
<evidence type="ECO:0000256" key="4">
    <source>
        <dbReference type="ARBA" id="ARBA00022737"/>
    </source>
</evidence>
<dbReference type="PANTHER" id="PTHR12226:SF2">
    <property type="entry name" value="MANNOSE-P-DOLICHOL UTILIZATION DEFECT 1 PROTEIN"/>
    <property type="match status" value="1"/>
</dbReference>
<evidence type="ECO:0000256" key="2">
    <source>
        <dbReference type="ARBA" id="ARBA00022448"/>
    </source>
</evidence>
<sequence>MQLPSFIRDPAVALVGEKCYVSLVENLNVQDVDCVKYAISKGLGLGIVLGGSIVKVPQILTILRNKSAQGLSLTSYLLETLSYFITLSYNLRQGNPFSTFGEIMFICIQNIIITCLIFYFGRQQGRLMAILAVFAGILYTLNNAELVPPVLMSSLYAATIPLSLASKVPQIYTNFKNKSTGQLSVFAVVNYLAGSAARVFTTMTELDDTLMLFGNVLAATFNAILVLQVVLYWGNKVQRKSTSKLD</sequence>
<comment type="subcellular location">
    <subcellularLocation>
        <location evidence="1 8">Membrane</location>
        <topology evidence="1 8">Multi-pass membrane protein</topology>
    </subcellularLocation>
</comment>
<proteinExistence type="inferred from homology"/>
<keyword evidence="2" id="KW-0813">Transport</keyword>
<dbReference type="GO" id="GO:0016020">
    <property type="term" value="C:membrane"/>
    <property type="evidence" value="ECO:0007669"/>
    <property type="project" value="UniProtKB-SubCell"/>
</dbReference>
<keyword evidence="4" id="KW-0677">Repeat</keyword>
<evidence type="ECO:0000256" key="1">
    <source>
        <dbReference type="ARBA" id="ARBA00004141"/>
    </source>
</evidence>
<dbReference type="PANTHER" id="PTHR12226">
    <property type="entry name" value="MANNOSE-P-DOLICHOL UTILIZATION DEFECT 1 LEC35 -RELATED"/>
    <property type="match status" value="1"/>
</dbReference>
<dbReference type="InParanoid" id="A0A1C7NBS0"/>
<evidence type="ECO:0000256" key="3">
    <source>
        <dbReference type="ARBA" id="ARBA00022692"/>
    </source>
</evidence>
<evidence type="ECO:0000256" key="7">
    <source>
        <dbReference type="ARBA" id="ARBA00038475"/>
    </source>
</evidence>
<feature type="transmembrane region" description="Helical" evidence="9">
    <location>
        <begin position="180"/>
        <end position="200"/>
    </location>
</feature>
<keyword evidence="11" id="KW-1185">Reference proteome</keyword>
<dbReference type="Pfam" id="PF04193">
    <property type="entry name" value="PQ-loop"/>
    <property type="match status" value="2"/>
</dbReference>
<comment type="caution">
    <text evidence="10">The sequence shown here is derived from an EMBL/GenBank/DDBJ whole genome shotgun (WGS) entry which is preliminary data.</text>
</comment>
<keyword evidence="5 8" id="KW-1133">Transmembrane helix</keyword>
<feature type="transmembrane region" description="Helical" evidence="9">
    <location>
        <begin position="103"/>
        <end position="120"/>
    </location>
</feature>
<feature type="transmembrane region" description="Helical" evidence="9">
    <location>
        <begin position="212"/>
        <end position="234"/>
    </location>
</feature>
<dbReference type="OrthoDB" id="271506at2759"/>
<dbReference type="InterPro" id="IPR006603">
    <property type="entry name" value="PQ-loop_rpt"/>
</dbReference>